<keyword evidence="1" id="KW-0046">Antibiotic resistance</keyword>
<dbReference type="GO" id="GO:0016410">
    <property type="term" value="F:N-acyltransferase activity"/>
    <property type="evidence" value="ECO:0007669"/>
    <property type="project" value="TreeGrafter"/>
</dbReference>
<accession>A0A150X9J1</accession>
<dbReference type="OrthoDB" id="9788755at2"/>
<protein>
    <submittedName>
        <fullName evidence="3">Acetyltransferase</fullName>
    </submittedName>
</protein>
<evidence type="ECO:0000313" key="3">
    <source>
        <dbReference type="EMBL" id="KYG75388.1"/>
    </source>
</evidence>
<dbReference type="PANTHER" id="PTHR31438">
    <property type="entry name" value="LYSINE N-ACYLTRANSFERASE C17G9.06C-RELATED"/>
    <property type="match status" value="1"/>
</dbReference>
<keyword evidence="4" id="KW-1185">Reference proteome</keyword>
<feature type="domain" description="N-acetyltransferase" evidence="2">
    <location>
        <begin position="2"/>
        <end position="160"/>
    </location>
</feature>
<evidence type="ECO:0000256" key="1">
    <source>
        <dbReference type="ARBA" id="ARBA00023251"/>
    </source>
</evidence>
<sequence length="162" mass="19110">MIKLRPATLHDLELLKFWDTQQHVIDCDPDDDWNWEIELGRNPEWREQLVAELNGEPIGFVQIIDPYHEETHYWGDVEQGKRAIDIWIGEEKNLSKGYGTTIMKLAIDRCFSHPNISGILIDPLKTNTKAHQFYKRLGFEFVEERAFNETACYVYELSRKRA</sequence>
<evidence type="ECO:0000313" key="4">
    <source>
        <dbReference type="Proteomes" id="UP000075615"/>
    </source>
</evidence>
<dbReference type="InterPro" id="IPR016181">
    <property type="entry name" value="Acyl_CoA_acyltransferase"/>
</dbReference>
<dbReference type="InterPro" id="IPR000182">
    <property type="entry name" value="GNAT_dom"/>
</dbReference>
<dbReference type="CDD" id="cd04301">
    <property type="entry name" value="NAT_SF"/>
    <property type="match status" value="1"/>
</dbReference>
<dbReference type="PANTHER" id="PTHR31438:SF1">
    <property type="entry name" value="LYSINE N-ACYLTRANSFERASE C17G9.06C-RELATED"/>
    <property type="match status" value="1"/>
</dbReference>
<proteinExistence type="predicted"/>
<dbReference type="PROSITE" id="PS51186">
    <property type="entry name" value="GNAT"/>
    <property type="match status" value="1"/>
</dbReference>
<organism evidence="3 4">
    <name type="scientific">Roseivirga echinicomitans</name>
    <dbReference type="NCBI Taxonomy" id="296218"/>
    <lineage>
        <taxon>Bacteria</taxon>
        <taxon>Pseudomonadati</taxon>
        <taxon>Bacteroidota</taxon>
        <taxon>Cytophagia</taxon>
        <taxon>Cytophagales</taxon>
        <taxon>Roseivirgaceae</taxon>
        <taxon>Roseivirga</taxon>
    </lineage>
</organism>
<dbReference type="EMBL" id="LRDB01000045">
    <property type="protein sequence ID" value="KYG75388.1"/>
    <property type="molecule type" value="Genomic_DNA"/>
</dbReference>
<evidence type="ECO:0000259" key="2">
    <source>
        <dbReference type="PROSITE" id="PS51186"/>
    </source>
</evidence>
<reference evidence="3 4" key="1">
    <citation type="submission" date="2016-01" db="EMBL/GenBank/DDBJ databases">
        <title>Genome sequencing of Roseivirga echinicomitans KMM 6058.</title>
        <authorList>
            <person name="Selvaratnam C."/>
            <person name="Thevarajoo S."/>
            <person name="Goh K.M."/>
            <person name="Ee R."/>
            <person name="Chan K.-G."/>
            <person name="Chong C.S."/>
        </authorList>
    </citation>
    <scope>NUCLEOTIDE SEQUENCE [LARGE SCALE GENOMIC DNA]</scope>
    <source>
        <strain evidence="3 4">KMM 6058</strain>
    </source>
</reference>
<dbReference type="SUPFAM" id="SSF55729">
    <property type="entry name" value="Acyl-CoA N-acyltransferases (Nat)"/>
    <property type="match status" value="1"/>
</dbReference>
<dbReference type="GO" id="GO:0046677">
    <property type="term" value="P:response to antibiotic"/>
    <property type="evidence" value="ECO:0007669"/>
    <property type="project" value="UniProtKB-KW"/>
</dbReference>
<dbReference type="RefSeq" id="WP_068416662.1">
    <property type="nucleotide sequence ID" value="NZ_LRDB01000045.1"/>
</dbReference>
<gene>
    <name evidence="3" type="ORF">AWN68_07510</name>
</gene>
<dbReference type="Pfam" id="PF13523">
    <property type="entry name" value="Acetyltransf_8"/>
    <property type="match status" value="1"/>
</dbReference>
<dbReference type="Gene3D" id="3.40.630.30">
    <property type="match status" value="1"/>
</dbReference>
<dbReference type="STRING" id="296218.AWN68_07510"/>
<dbReference type="AlphaFoldDB" id="A0A150X9J1"/>
<name>A0A150X9J1_9BACT</name>
<keyword evidence="3" id="KW-0808">Transferase</keyword>
<comment type="caution">
    <text evidence="3">The sequence shown here is derived from an EMBL/GenBank/DDBJ whole genome shotgun (WGS) entry which is preliminary data.</text>
</comment>
<dbReference type="Proteomes" id="UP000075615">
    <property type="component" value="Unassembled WGS sequence"/>
</dbReference>